<dbReference type="Proteomes" id="UP000186102">
    <property type="component" value="Unassembled WGS sequence"/>
</dbReference>
<dbReference type="AlphaFoldDB" id="A0A1Q8QVL8"/>
<evidence type="ECO:0000256" key="1">
    <source>
        <dbReference type="ARBA" id="ARBA00004651"/>
    </source>
</evidence>
<gene>
    <name evidence="9" type="ORF">DSOL_2687</name>
</gene>
<evidence type="ECO:0000256" key="8">
    <source>
        <dbReference type="SAM" id="Phobius"/>
    </source>
</evidence>
<evidence type="ECO:0000256" key="2">
    <source>
        <dbReference type="ARBA" id="ARBA00008806"/>
    </source>
</evidence>
<keyword evidence="3" id="KW-1003">Cell membrane</keyword>
<evidence type="ECO:0000313" key="10">
    <source>
        <dbReference type="Proteomes" id="UP000186102"/>
    </source>
</evidence>
<evidence type="ECO:0000256" key="7">
    <source>
        <dbReference type="SAM" id="MobiDB-lite"/>
    </source>
</evidence>
<dbReference type="InterPro" id="IPR051539">
    <property type="entry name" value="T4SS-coupling_protein"/>
</dbReference>
<keyword evidence="6 8" id="KW-0472">Membrane</keyword>
<feature type="compositionally biased region" description="Basic and acidic residues" evidence="7">
    <location>
        <begin position="587"/>
        <end position="596"/>
    </location>
</feature>
<dbReference type="GO" id="GO:0005886">
    <property type="term" value="C:plasma membrane"/>
    <property type="evidence" value="ECO:0007669"/>
    <property type="project" value="UniProtKB-SubCell"/>
</dbReference>
<name>A0A1Q8QVL8_9FIRM</name>
<reference evidence="9 10" key="1">
    <citation type="submission" date="2016-09" db="EMBL/GenBank/DDBJ databases">
        <title>Complete genome of Desulfosporosinus sp. OL.</title>
        <authorList>
            <person name="Mardanov A."/>
            <person name="Beletsky A."/>
            <person name="Panova A."/>
            <person name="Karnachuk O."/>
            <person name="Ravin N."/>
        </authorList>
    </citation>
    <scope>NUCLEOTIDE SEQUENCE [LARGE SCALE GENOMIC DNA]</scope>
    <source>
        <strain evidence="9 10">OL</strain>
    </source>
</reference>
<evidence type="ECO:0000256" key="6">
    <source>
        <dbReference type="ARBA" id="ARBA00023136"/>
    </source>
</evidence>
<dbReference type="RefSeq" id="WP_345788386.1">
    <property type="nucleotide sequence ID" value="NZ_MLBF01000019.1"/>
</dbReference>
<keyword evidence="10" id="KW-1185">Reference proteome</keyword>
<organism evidence="9 10">
    <name type="scientific">Desulfosporosinus metallidurans</name>
    <dbReference type="NCBI Taxonomy" id="1888891"/>
    <lineage>
        <taxon>Bacteria</taxon>
        <taxon>Bacillati</taxon>
        <taxon>Bacillota</taxon>
        <taxon>Clostridia</taxon>
        <taxon>Eubacteriales</taxon>
        <taxon>Desulfitobacteriaceae</taxon>
        <taxon>Desulfosporosinus</taxon>
    </lineage>
</organism>
<evidence type="ECO:0000313" key="9">
    <source>
        <dbReference type="EMBL" id="OLN31348.1"/>
    </source>
</evidence>
<dbReference type="CDD" id="cd01127">
    <property type="entry name" value="TrwB_TraG_TraD_VirD4"/>
    <property type="match status" value="1"/>
</dbReference>
<dbReference type="Gene3D" id="3.40.50.300">
    <property type="entry name" value="P-loop containing nucleotide triphosphate hydrolases"/>
    <property type="match status" value="1"/>
</dbReference>
<protein>
    <recommendedName>
        <fullName evidence="11">Conjugal transfer protein TraG</fullName>
    </recommendedName>
</protein>
<keyword evidence="4 8" id="KW-0812">Transmembrane</keyword>
<sequence length="596" mass="66147">MQISQVVMLIIIAAIMFGVIGFIILLANYYTLNGIKSKTVGDGQHGTARFVTKHEILKTYAHVPYEPERWRKGENLPIVQGLIVGCKMVRGFITALVDQGDVHALMIGAAGVGKTANFLYPNLEYACASGMSFMTTDTKGDLYRNYGSIAKDYYGYDVSVIDLRNPTRSDGNNMLHLVNKYMDQYRANPDSLAAKAKAEKYAKITAKTIINSGGLDAGSYGQNAFFYDAAEGLLTAVILLIAEYCPKEKRHIISVFKMIQDLLAPSGVKGKNQFQLLIEKLHPEHKARWFAGAALNTAEQAMQSVLSTALSRLNAFLDSELEQILCFDTAIDAEKFCNTKSAIFLVMPEEDSTKYFLISLIVQQLYREILSVADETGGKLKNRVMMYLDEIGTIPKIDSAEMMFSASRSRRVSIVAIIQSFAQLEKNYGKEGSAIIIDNCQDTIFGGFAPNSESAEILSKSLGNKTVMSGSVSRGKNDPSQSLQMIQRPLMTSDELKTLPKGNFIVTKTGSYPMRTILKLFLEWGIKFEKVYTIEEKSARKVAYADRRELEEEIIKRHACEEVEDETEPSTVSAQGGMSHVPTVPKPHQEPPLRTD</sequence>
<dbReference type="InterPro" id="IPR027417">
    <property type="entry name" value="P-loop_NTPase"/>
</dbReference>
<dbReference type="EMBL" id="MLBF01000019">
    <property type="protein sequence ID" value="OLN31348.1"/>
    <property type="molecule type" value="Genomic_DNA"/>
</dbReference>
<keyword evidence="5 8" id="KW-1133">Transmembrane helix</keyword>
<evidence type="ECO:0000256" key="3">
    <source>
        <dbReference type="ARBA" id="ARBA00022475"/>
    </source>
</evidence>
<evidence type="ECO:0000256" key="4">
    <source>
        <dbReference type="ARBA" id="ARBA00022692"/>
    </source>
</evidence>
<dbReference type="PANTHER" id="PTHR37937:SF1">
    <property type="entry name" value="CONJUGATIVE TRANSFER: DNA TRANSPORT"/>
    <property type="match status" value="1"/>
</dbReference>
<comment type="subcellular location">
    <subcellularLocation>
        <location evidence="1">Cell membrane</location>
        <topology evidence="1">Multi-pass membrane protein</topology>
    </subcellularLocation>
</comment>
<evidence type="ECO:0008006" key="11">
    <source>
        <dbReference type="Google" id="ProtNLM"/>
    </source>
</evidence>
<dbReference type="NCBIfam" id="NF045973">
    <property type="entry name" value="conju_CD1115"/>
    <property type="match status" value="1"/>
</dbReference>
<dbReference type="STRING" id="1888891.DSOL_2687"/>
<dbReference type="SUPFAM" id="SSF52540">
    <property type="entry name" value="P-loop containing nucleoside triphosphate hydrolases"/>
    <property type="match status" value="1"/>
</dbReference>
<feature type="transmembrane region" description="Helical" evidence="8">
    <location>
        <begin position="7"/>
        <end position="30"/>
    </location>
</feature>
<evidence type="ECO:0000256" key="5">
    <source>
        <dbReference type="ARBA" id="ARBA00022989"/>
    </source>
</evidence>
<accession>A0A1Q8QVL8</accession>
<dbReference type="Pfam" id="PF02534">
    <property type="entry name" value="T4SS-DNA_transf"/>
    <property type="match status" value="1"/>
</dbReference>
<comment type="caution">
    <text evidence="9">The sequence shown here is derived from an EMBL/GenBank/DDBJ whole genome shotgun (WGS) entry which is preliminary data.</text>
</comment>
<comment type="similarity">
    <text evidence="2">Belongs to the VirD4/TraG family.</text>
</comment>
<proteinExistence type="inferred from homology"/>
<dbReference type="PANTHER" id="PTHR37937">
    <property type="entry name" value="CONJUGATIVE TRANSFER: DNA TRANSPORT"/>
    <property type="match status" value="1"/>
</dbReference>
<feature type="region of interest" description="Disordered" evidence="7">
    <location>
        <begin position="561"/>
        <end position="596"/>
    </location>
</feature>
<dbReference type="InterPro" id="IPR003688">
    <property type="entry name" value="TraG/VirD4"/>
</dbReference>